<sequence>MKRRLELFVAVIAVFGLIVAIGSAVAANYVWIDSNVKGVGYTNSEYGVDTREGIANGVEMSEQESGTGLVTTQKWTLEVNKVNAETAPSCLNCFCVEGLEEKKVLDVEYFPITYQNHSYDQKWQEKKCVKNYLIGAVTDANFVQCEKLQKEETVVTYTGYQSKYKEQAPPWYECGTAFYCPSAALTQTVTADVLGISHIGFAAKDPGEHHHTIAYGKEETIGQFQIEKTIDIRKACNESMVGNWLGCP</sequence>
<dbReference type="AlphaFoldDB" id="A0A7G9ZBH2"/>
<evidence type="ECO:0000313" key="1">
    <source>
        <dbReference type="EMBL" id="QNO57606.1"/>
    </source>
</evidence>
<name>A0A7G9ZBH2_9EURY</name>
<dbReference type="EMBL" id="MT631696">
    <property type="protein sequence ID" value="QNO57606.1"/>
    <property type="molecule type" value="Genomic_DNA"/>
</dbReference>
<reference evidence="1" key="1">
    <citation type="submission" date="2020-06" db="EMBL/GenBank/DDBJ databases">
        <title>Unique genomic features of the anaerobic methanotrophic archaea.</title>
        <authorList>
            <person name="Chadwick G.L."/>
            <person name="Skennerton C.T."/>
            <person name="Laso-Perez R."/>
            <person name="Leu A.O."/>
            <person name="Speth D.R."/>
            <person name="Yu H."/>
            <person name="Morgan-Lang C."/>
            <person name="Hatzenpichler R."/>
            <person name="Goudeau D."/>
            <person name="Malmstrom R."/>
            <person name="Brazelton W.J."/>
            <person name="Woyke T."/>
            <person name="Hallam S.J."/>
            <person name="Tyson G.W."/>
            <person name="Wegener G."/>
            <person name="Boetius A."/>
            <person name="Orphan V."/>
        </authorList>
    </citation>
    <scope>NUCLEOTIDE SEQUENCE</scope>
</reference>
<accession>A0A7G9ZBH2</accession>
<proteinExistence type="predicted"/>
<protein>
    <submittedName>
        <fullName evidence="1">Uncharacterized protein</fullName>
    </submittedName>
</protein>
<gene>
    <name evidence="1" type="ORF">LCMFKOLL_00002</name>
</gene>
<organism evidence="1">
    <name type="scientific">Candidatus Methanophaga sp. ANME-1 ERB7</name>
    <dbReference type="NCBI Taxonomy" id="2759913"/>
    <lineage>
        <taxon>Archaea</taxon>
        <taxon>Methanobacteriati</taxon>
        <taxon>Methanobacteriota</taxon>
        <taxon>Stenosarchaea group</taxon>
        <taxon>Methanomicrobia</taxon>
        <taxon>Candidatus Methanophagales</taxon>
        <taxon>Candidatus Methanophagaceae</taxon>
        <taxon>Candidatus Methanophaga</taxon>
    </lineage>
</organism>